<accession>A0AAN9FJ58</accession>
<gene>
    <name evidence="2" type="ORF">RIF29_18021</name>
</gene>
<protein>
    <submittedName>
        <fullName evidence="2">Uncharacterized protein</fullName>
    </submittedName>
</protein>
<evidence type="ECO:0000256" key="1">
    <source>
        <dbReference type="SAM" id="MobiDB-lite"/>
    </source>
</evidence>
<dbReference type="Proteomes" id="UP001372338">
    <property type="component" value="Unassembled WGS sequence"/>
</dbReference>
<feature type="region of interest" description="Disordered" evidence="1">
    <location>
        <begin position="73"/>
        <end position="100"/>
    </location>
</feature>
<feature type="compositionally biased region" description="Basic and acidic residues" evidence="1">
    <location>
        <begin position="88"/>
        <end position="100"/>
    </location>
</feature>
<keyword evidence="3" id="KW-1185">Reference proteome</keyword>
<evidence type="ECO:0000313" key="3">
    <source>
        <dbReference type="Proteomes" id="UP001372338"/>
    </source>
</evidence>
<evidence type="ECO:0000313" key="2">
    <source>
        <dbReference type="EMBL" id="KAK7276875.1"/>
    </source>
</evidence>
<proteinExistence type="predicted"/>
<sequence length="100" mass="10935">MAGGQFITLLHATSRSSLIKPTSSRSSFYNPIKNYGQAINNGNRSSWIEERAPSTAEEFQRVAEEKAREAQQALASKTVGAKDASIGDDTKVESANKRFK</sequence>
<organism evidence="2 3">
    <name type="scientific">Crotalaria pallida</name>
    <name type="common">Smooth rattlebox</name>
    <name type="synonym">Crotalaria striata</name>
    <dbReference type="NCBI Taxonomy" id="3830"/>
    <lineage>
        <taxon>Eukaryota</taxon>
        <taxon>Viridiplantae</taxon>
        <taxon>Streptophyta</taxon>
        <taxon>Embryophyta</taxon>
        <taxon>Tracheophyta</taxon>
        <taxon>Spermatophyta</taxon>
        <taxon>Magnoliopsida</taxon>
        <taxon>eudicotyledons</taxon>
        <taxon>Gunneridae</taxon>
        <taxon>Pentapetalae</taxon>
        <taxon>rosids</taxon>
        <taxon>fabids</taxon>
        <taxon>Fabales</taxon>
        <taxon>Fabaceae</taxon>
        <taxon>Papilionoideae</taxon>
        <taxon>50 kb inversion clade</taxon>
        <taxon>genistoids sensu lato</taxon>
        <taxon>core genistoids</taxon>
        <taxon>Crotalarieae</taxon>
        <taxon>Crotalaria</taxon>
    </lineage>
</organism>
<dbReference type="EMBL" id="JAYWIO010000003">
    <property type="protein sequence ID" value="KAK7276875.1"/>
    <property type="molecule type" value="Genomic_DNA"/>
</dbReference>
<name>A0AAN9FJ58_CROPI</name>
<reference evidence="2 3" key="1">
    <citation type="submission" date="2024-01" db="EMBL/GenBank/DDBJ databases">
        <title>The genomes of 5 underutilized Papilionoideae crops provide insights into root nodulation and disease resistanc.</title>
        <authorList>
            <person name="Yuan L."/>
        </authorList>
    </citation>
    <scope>NUCLEOTIDE SEQUENCE [LARGE SCALE GENOMIC DNA]</scope>
    <source>
        <strain evidence="2">ZHUSHIDOU_FW_LH</strain>
        <tissue evidence="2">Leaf</tissue>
    </source>
</reference>
<dbReference type="AlphaFoldDB" id="A0AAN9FJ58"/>
<comment type="caution">
    <text evidence="2">The sequence shown here is derived from an EMBL/GenBank/DDBJ whole genome shotgun (WGS) entry which is preliminary data.</text>
</comment>